<proteinExistence type="predicted"/>
<dbReference type="Proteomes" id="UP001341281">
    <property type="component" value="Chromosome 03"/>
</dbReference>
<organism evidence="1 2">
    <name type="scientific">Paspalum notatum var. saurae</name>
    <dbReference type="NCBI Taxonomy" id="547442"/>
    <lineage>
        <taxon>Eukaryota</taxon>
        <taxon>Viridiplantae</taxon>
        <taxon>Streptophyta</taxon>
        <taxon>Embryophyta</taxon>
        <taxon>Tracheophyta</taxon>
        <taxon>Spermatophyta</taxon>
        <taxon>Magnoliopsida</taxon>
        <taxon>Liliopsida</taxon>
        <taxon>Poales</taxon>
        <taxon>Poaceae</taxon>
        <taxon>PACMAD clade</taxon>
        <taxon>Panicoideae</taxon>
        <taxon>Andropogonodae</taxon>
        <taxon>Paspaleae</taxon>
        <taxon>Paspalinae</taxon>
        <taxon>Paspalum</taxon>
    </lineage>
</organism>
<evidence type="ECO:0000313" key="1">
    <source>
        <dbReference type="EMBL" id="WVZ65261.1"/>
    </source>
</evidence>
<evidence type="ECO:0000313" key="2">
    <source>
        <dbReference type="Proteomes" id="UP001341281"/>
    </source>
</evidence>
<reference evidence="1 2" key="1">
    <citation type="submission" date="2024-02" db="EMBL/GenBank/DDBJ databases">
        <title>High-quality chromosome-scale genome assembly of Pensacola bahiagrass (Paspalum notatum Flugge var. saurae).</title>
        <authorList>
            <person name="Vega J.M."/>
            <person name="Podio M."/>
            <person name="Orjuela J."/>
            <person name="Siena L.A."/>
            <person name="Pessino S.C."/>
            <person name="Combes M.C."/>
            <person name="Mariac C."/>
            <person name="Albertini E."/>
            <person name="Pupilli F."/>
            <person name="Ortiz J.P.A."/>
            <person name="Leblanc O."/>
        </authorList>
    </citation>
    <scope>NUCLEOTIDE SEQUENCE [LARGE SCALE GENOMIC DNA]</scope>
    <source>
        <strain evidence="1">R1</strain>
        <tissue evidence="1">Leaf</tissue>
    </source>
</reference>
<sequence>MGSPAHPTEPTCPAWLNRTRTARSRPVAHSVARSHPRFAIVQKPPNHPPYLIPIDLFPLHPPGGDFRSAKGEPSASCRPFPTASGRLALLRLPAKRPLLLAPAPAADGKEKDDGWRQPDPARAQILPGGARICRAGACGALLSTSAFRSAAARSAAGKASAAYPPLGLAPPGWSGPWLRLWILHRRFERLLLVRAARPPPVYASSALQSIHRRFNPWTMACPHQHHRADPCPTGYVSYAYSLEEVDQMTRELRKKSKQPIPEGASDFEKFQTMTYSAAMKGSDCDILLCLNDCMTLFLTRRTFFCII</sequence>
<gene>
    <name evidence="1" type="ORF">U9M48_014657</name>
</gene>
<name>A0AAQ3WKX8_PASNO</name>
<dbReference type="EMBL" id="CP144747">
    <property type="protein sequence ID" value="WVZ65261.1"/>
    <property type="molecule type" value="Genomic_DNA"/>
</dbReference>
<keyword evidence="2" id="KW-1185">Reference proteome</keyword>
<dbReference type="AlphaFoldDB" id="A0AAQ3WKX8"/>
<accession>A0AAQ3WKX8</accession>
<protein>
    <submittedName>
        <fullName evidence="1">Uncharacterized protein</fullName>
    </submittedName>
</protein>